<protein>
    <submittedName>
        <fullName evidence="2">Uncharacterized protein</fullName>
    </submittedName>
</protein>
<evidence type="ECO:0000313" key="4">
    <source>
        <dbReference type="Proteomes" id="UP000602510"/>
    </source>
</evidence>
<feature type="compositionally biased region" description="Low complexity" evidence="1">
    <location>
        <begin position="12"/>
        <end position="29"/>
    </location>
</feature>
<proteinExistence type="predicted"/>
<reference evidence="2" key="1">
    <citation type="submission" date="2020-04" db="EMBL/GenBank/DDBJ databases">
        <title>Hybrid Assembly of Korean Phytophthora infestans isolates.</title>
        <authorList>
            <person name="Prokchorchik M."/>
            <person name="Lee Y."/>
            <person name="Seo J."/>
            <person name="Cho J.-H."/>
            <person name="Park Y.-E."/>
            <person name="Jang D.-C."/>
            <person name="Im J.-S."/>
            <person name="Choi J.-G."/>
            <person name="Park H.-J."/>
            <person name="Lee G.-B."/>
            <person name="Lee Y.-G."/>
            <person name="Hong S.-Y."/>
            <person name="Cho K."/>
            <person name="Sohn K.H."/>
        </authorList>
    </citation>
    <scope>NUCLEOTIDE SEQUENCE</scope>
    <source>
        <strain evidence="2">KR_1_A1</strain>
        <strain evidence="3">KR_2_A2</strain>
    </source>
</reference>
<comment type="caution">
    <text evidence="2">The sequence shown here is derived from an EMBL/GenBank/DDBJ whole genome shotgun (WGS) entry which is preliminary data.</text>
</comment>
<evidence type="ECO:0000313" key="2">
    <source>
        <dbReference type="EMBL" id="KAF4044304.1"/>
    </source>
</evidence>
<feature type="compositionally biased region" description="Basic and acidic residues" evidence="1">
    <location>
        <begin position="1"/>
        <end position="11"/>
    </location>
</feature>
<evidence type="ECO:0000256" key="1">
    <source>
        <dbReference type="SAM" id="MobiDB-lite"/>
    </source>
</evidence>
<dbReference type="AlphaFoldDB" id="A0A833T973"/>
<dbReference type="EMBL" id="JAACNO010003224">
    <property type="protein sequence ID" value="KAF4127719.1"/>
    <property type="molecule type" value="Genomic_DNA"/>
</dbReference>
<evidence type="ECO:0000313" key="3">
    <source>
        <dbReference type="EMBL" id="KAF4127719.1"/>
    </source>
</evidence>
<keyword evidence="4" id="KW-1185">Reference proteome</keyword>
<accession>A0A833T973</accession>
<organism evidence="2 4">
    <name type="scientific">Phytophthora infestans</name>
    <name type="common">Potato late blight agent</name>
    <name type="synonym">Botrytis infestans</name>
    <dbReference type="NCBI Taxonomy" id="4787"/>
    <lineage>
        <taxon>Eukaryota</taxon>
        <taxon>Sar</taxon>
        <taxon>Stramenopiles</taxon>
        <taxon>Oomycota</taxon>
        <taxon>Peronosporomycetes</taxon>
        <taxon>Peronosporales</taxon>
        <taxon>Peronosporaceae</taxon>
        <taxon>Phytophthora</taxon>
    </lineage>
</organism>
<dbReference type="Proteomes" id="UP000602510">
    <property type="component" value="Unassembled WGS sequence"/>
</dbReference>
<dbReference type="Proteomes" id="UP000704712">
    <property type="component" value="Unassembled WGS sequence"/>
</dbReference>
<dbReference type="EMBL" id="WSZM01000073">
    <property type="protein sequence ID" value="KAF4044304.1"/>
    <property type="molecule type" value="Genomic_DNA"/>
</dbReference>
<gene>
    <name evidence="2" type="ORF">GN244_ATG03393</name>
    <name evidence="3" type="ORF">GN958_ATG23085</name>
</gene>
<sequence length="114" mass="12373">MVSSDSDKEATSKLPTSTKKSTKKPTATLNHAVHATEEGVVNMTTLNMEEQVESVEEMGPKQLVTTTKPLVTTTKPLVTPTKLSVTPKDRLAIWKRGCQQDDQDGDESLSSDEG</sequence>
<name>A0A833T973_PHYIN</name>
<feature type="region of interest" description="Disordered" evidence="1">
    <location>
        <begin position="1"/>
        <end position="31"/>
    </location>
</feature>